<reference evidence="2 3" key="1">
    <citation type="submission" date="2015-04" db="EMBL/GenBank/DDBJ databases">
        <authorList>
            <person name="Syromyatnikov M.Y."/>
            <person name="Popov V.N."/>
        </authorList>
    </citation>
    <scope>NUCLEOTIDE SEQUENCE [LARGE SCALE GENOMIC DNA]</scope>
</reference>
<keyword evidence="1" id="KW-1133">Transmembrane helix</keyword>
<evidence type="ECO:0000313" key="2">
    <source>
        <dbReference type="EMBL" id="CRK89181.1"/>
    </source>
</evidence>
<evidence type="ECO:0000313" key="3">
    <source>
        <dbReference type="Proteomes" id="UP000183832"/>
    </source>
</evidence>
<sequence length="188" mass="22480">MFVWKSIQCHTSVLVYEKYHAIKEFIKSGFHNLMNKHNNNSCDLPRIVSRLPINTKRLVLILVLLMRSLFIKRTKWNFLYSHLKSFAVKIALKTLLFLTLLMIILMCFRNNFIAFVRLFFFTLCTITRITKLLHLNSVASLYRKALHMFSSHSRSLKTNCFKTILARDPWKLWFTFFPPNYHVIFELQ</sequence>
<name>A0A1J1HMB3_9DIPT</name>
<dbReference type="AlphaFoldDB" id="A0A1J1HMB3"/>
<gene>
    <name evidence="2" type="ORF">CLUMA_CG002942</name>
</gene>
<feature type="transmembrane region" description="Helical" evidence="1">
    <location>
        <begin position="112"/>
        <end position="133"/>
    </location>
</feature>
<proteinExistence type="predicted"/>
<feature type="transmembrane region" description="Helical" evidence="1">
    <location>
        <begin position="86"/>
        <end position="106"/>
    </location>
</feature>
<protein>
    <submittedName>
        <fullName evidence="2">CLUMA_CG002942, isoform A</fullName>
    </submittedName>
</protein>
<keyword evidence="1" id="KW-0812">Transmembrane</keyword>
<dbReference type="EMBL" id="CVRI01000011">
    <property type="protein sequence ID" value="CRK89181.1"/>
    <property type="molecule type" value="Genomic_DNA"/>
</dbReference>
<accession>A0A1J1HMB3</accession>
<evidence type="ECO:0000256" key="1">
    <source>
        <dbReference type="SAM" id="Phobius"/>
    </source>
</evidence>
<keyword evidence="3" id="KW-1185">Reference proteome</keyword>
<keyword evidence="1" id="KW-0472">Membrane</keyword>
<organism evidence="2 3">
    <name type="scientific">Clunio marinus</name>
    <dbReference type="NCBI Taxonomy" id="568069"/>
    <lineage>
        <taxon>Eukaryota</taxon>
        <taxon>Metazoa</taxon>
        <taxon>Ecdysozoa</taxon>
        <taxon>Arthropoda</taxon>
        <taxon>Hexapoda</taxon>
        <taxon>Insecta</taxon>
        <taxon>Pterygota</taxon>
        <taxon>Neoptera</taxon>
        <taxon>Endopterygota</taxon>
        <taxon>Diptera</taxon>
        <taxon>Nematocera</taxon>
        <taxon>Chironomoidea</taxon>
        <taxon>Chironomidae</taxon>
        <taxon>Clunio</taxon>
    </lineage>
</organism>
<dbReference type="Proteomes" id="UP000183832">
    <property type="component" value="Unassembled WGS sequence"/>
</dbReference>